<evidence type="ECO:0000313" key="2">
    <source>
        <dbReference type="EMBL" id="VDM93689.1"/>
    </source>
</evidence>
<dbReference type="GO" id="GO:0000145">
    <property type="term" value="C:exocyst"/>
    <property type="evidence" value="ECO:0007669"/>
    <property type="project" value="TreeGrafter"/>
</dbReference>
<dbReference type="PANTHER" id="PTHR12100">
    <property type="entry name" value="SEC10"/>
    <property type="match status" value="1"/>
</dbReference>
<name>A0A3P7JY71_ONCOC</name>
<accession>A0A3P7JY71</accession>
<keyword evidence="3" id="KW-1185">Reference proteome</keyword>
<feature type="non-terminal residue" evidence="2">
    <location>
        <position position="1"/>
    </location>
</feature>
<proteinExistence type="predicted"/>
<dbReference type="Proteomes" id="UP000271087">
    <property type="component" value="Unassembled WGS sequence"/>
</dbReference>
<gene>
    <name evidence="2" type="ORF">NOO_LOCUS9979</name>
</gene>
<evidence type="ECO:0000313" key="3">
    <source>
        <dbReference type="Proteomes" id="UP000271087"/>
    </source>
</evidence>
<dbReference type="EMBL" id="UYRW01005294">
    <property type="protein sequence ID" value="VDM93689.1"/>
    <property type="molecule type" value="Genomic_DNA"/>
</dbReference>
<sequence>IEQQFLAEQCGAVLNRFYESKNHQKKHIHSGGLQDLKRDIQARLLNVETYGGETFLSEEVAINILQETKNAFQRCQLLCDKDETPKMAETIFDILLRFLYTEHLDYAIDLSLAGISLAEPKAEPPNYFFSVVQQAVAITHLFHKQYDDSIFPLVSGTPVESICAKKRADCLCNVENRINLGLERQLNAVVGYIRFLLTNEQKKTDFRPEDENQMVTAMSNACALVVKYLSSEVQVIRDSLDGGNLTTLMLEFGRRFYKVLLTHIYQFTYNSQGAMLLLCDINEYSSLKYETCDLNLKQLLMFRKCMLSWKIPEIGKQFEALHALANLLVVVPENLNEACSSQLLIDTDRRMVNSFIQLRMDYRTAKLHLNFI</sequence>
<reference evidence="2 3" key="1">
    <citation type="submission" date="2018-08" db="EMBL/GenBank/DDBJ databases">
        <authorList>
            <person name="Laetsch R D."/>
            <person name="Stevens L."/>
            <person name="Kumar S."/>
            <person name="Blaxter L. M."/>
        </authorList>
    </citation>
    <scope>NUCLEOTIDE SEQUENCE [LARGE SCALE GENOMIC DNA]</scope>
</reference>
<dbReference type="InterPro" id="IPR048627">
    <property type="entry name" value="Sec10_HB"/>
</dbReference>
<evidence type="ECO:0000259" key="1">
    <source>
        <dbReference type="Pfam" id="PF07393"/>
    </source>
</evidence>
<dbReference type="OrthoDB" id="125856at2759"/>
<dbReference type="Pfam" id="PF07393">
    <property type="entry name" value="Sec10_HB"/>
    <property type="match status" value="2"/>
</dbReference>
<dbReference type="PANTHER" id="PTHR12100:SF0">
    <property type="entry name" value="EXOCYST COMPLEX COMPONENT 5"/>
    <property type="match status" value="1"/>
</dbReference>
<dbReference type="GO" id="GO:0006893">
    <property type="term" value="P:Golgi to plasma membrane transport"/>
    <property type="evidence" value="ECO:0007669"/>
    <property type="project" value="TreeGrafter"/>
</dbReference>
<dbReference type="InterPro" id="IPR009976">
    <property type="entry name" value="Sec10-like"/>
</dbReference>
<dbReference type="GO" id="GO:0006887">
    <property type="term" value="P:exocytosis"/>
    <property type="evidence" value="ECO:0007669"/>
    <property type="project" value="TreeGrafter"/>
</dbReference>
<feature type="domain" description="Exocyst complex component Sec10-like alpha-helical bundle" evidence="1">
    <location>
        <begin position="301"/>
        <end position="371"/>
    </location>
</feature>
<protein>
    <recommendedName>
        <fullName evidence="1">Exocyst complex component Sec10-like alpha-helical bundle domain-containing protein</fullName>
    </recommendedName>
</protein>
<organism evidence="2 3">
    <name type="scientific">Onchocerca ochengi</name>
    <name type="common">Filarial nematode worm</name>
    <dbReference type="NCBI Taxonomy" id="42157"/>
    <lineage>
        <taxon>Eukaryota</taxon>
        <taxon>Metazoa</taxon>
        <taxon>Ecdysozoa</taxon>
        <taxon>Nematoda</taxon>
        <taxon>Chromadorea</taxon>
        <taxon>Rhabditida</taxon>
        <taxon>Spirurina</taxon>
        <taxon>Spiruromorpha</taxon>
        <taxon>Filarioidea</taxon>
        <taxon>Onchocercidae</taxon>
        <taxon>Onchocerca</taxon>
    </lineage>
</organism>
<feature type="domain" description="Exocyst complex component Sec10-like alpha-helical bundle" evidence="1">
    <location>
        <begin position="21"/>
        <end position="286"/>
    </location>
</feature>
<dbReference type="AlphaFoldDB" id="A0A3P7JY71"/>